<dbReference type="HOGENOM" id="CLU_3069144_0_0_1"/>
<dbReference type="AlphaFoldDB" id="E4ZYE4"/>
<reference evidence="2" key="1">
    <citation type="journal article" date="2011" name="Nat. Commun.">
        <title>Effector diversification within compartments of the Leptosphaeria maculans genome affected by Repeat-Induced Point mutations.</title>
        <authorList>
            <person name="Rouxel T."/>
            <person name="Grandaubert J."/>
            <person name="Hane J.K."/>
            <person name="Hoede C."/>
            <person name="van de Wouw A.P."/>
            <person name="Couloux A."/>
            <person name="Dominguez V."/>
            <person name="Anthouard V."/>
            <person name="Bally P."/>
            <person name="Bourras S."/>
            <person name="Cozijnsen A.J."/>
            <person name="Ciuffetti L.M."/>
            <person name="Degrave A."/>
            <person name="Dilmaghani A."/>
            <person name="Duret L."/>
            <person name="Fudal I."/>
            <person name="Goodwin S.B."/>
            <person name="Gout L."/>
            <person name="Glaser N."/>
            <person name="Linglin J."/>
            <person name="Kema G.H.J."/>
            <person name="Lapalu N."/>
            <person name="Lawrence C.B."/>
            <person name="May K."/>
            <person name="Meyer M."/>
            <person name="Ollivier B."/>
            <person name="Poulain J."/>
            <person name="Schoch C.L."/>
            <person name="Simon A."/>
            <person name="Spatafora J.W."/>
            <person name="Stachowiak A."/>
            <person name="Turgeon B.G."/>
            <person name="Tyler B.M."/>
            <person name="Vincent D."/>
            <person name="Weissenbach J."/>
            <person name="Amselem J."/>
            <person name="Quesneville H."/>
            <person name="Oliver R.P."/>
            <person name="Wincker P."/>
            <person name="Balesdent M.-H."/>
            <person name="Howlett B.J."/>
        </authorList>
    </citation>
    <scope>NUCLEOTIDE SEQUENCE [LARGE SCALE GENOMIC DNA]</scope>
    <source>
        <strain evidence="2">JN3 / isolate v23.1.3 / race Av1-4-5-6-7-8</strain>
    </source>
</reference>
<accession>E4ZYE4</accession>
<dbReference type="InParanoid" id="E4ZYE4"/>
<gene>
    <name evidence="1" type="ORF">LEMA_P113080.1</name>
</gene>
<evidence type="ECO:0000313" key="2">
    <source>
        <dbReference type="Proteomes" id="UP000002668"/>
    </source>
</evidence>
<evidence type="ECO:0000313" key="1">
    <source>
        <dbReference type="EMBL" id="CBX96389.1"/>
    </source>
</evidence>
<sequence length="53" mass="6013">MGEYTYIYIPTHFFRLGSQFFCHATAYTTYSLLFSNPSLSTPCSIFVALVSAF</sequence>
<proteinExistence type="predicted"/>
<dbReference type="EMBL" id="FP929128">
    <property type="protein sequence ID" value="CBX96389.1"/>
    <property type="molecule type" value="Genomic_DNA"/>
</dbReference>
<name>E4ZYE4_LEPMJ</name>
<dbReference type="VEuPathDB" id="FungiDB:LEMA_P113080.1"/>
<keyword evidence="2" id="KW-1185">Reference proteome</keyword>
<organism evidence="2">
    <name type="scientific">Leptosphaeria maculans (strain JN3 / isolate v23.1.3 / race Av1-4-5-6-7-8)</name>
    <name type="common">Blackleg fungus</name>
    <name type="synonym">Phoma lingam</name>
    <dbReference type="NCBI Taxonomy" id="985895"/>
    <lineage>
        <taxon>Eukaryota</taxon>
        <taxon>Fungi</taxon>
        <taxon>Dikarya</taxon>
        <taxon>Ascomycota</taxon>
        <taxon>Pezizomycotina</taxon>
        <taxon>Dothideomycetes</taxon>
        <taxon>Pleosporomycetidae</taxon>
        <taxon>Pleosporales</taxon>
        <taxon>Pleosporineae</taxon>
        <taxon>Leptosphaeriaceae</taxon>
        <taxon>Plenodomus</taxon>
        <taxon>Plenodomus lingam/Leptosphaeria maculans species complex</taxon>
    </lineage>
</organism>
<dbReference type="Proteomes" id="UP000002668">
    <property type="component" value="Genome"/>
</dbReference>
<protein>
    <submittedName>
        <fullName evidence="1">Predicted protein</fullName>
    </submittedName>
</protein>